<accession>A0ABS5U866</accession>
<keyword evidence="3" id="KW-0479">Metal-binding</keyword>
<evidence type="ECO:0000259" key="5">
    <source>
        <dbReference type="Pfam" id="PF01814"/>
    </source>
</evidence>
<dbReference type="InterPro" id="IPR012827">
    <property type="entry name" value="Hemerythrin_metal-bd"/>
</dbReference>
<evidence type="ECO:0000313" key="6">
    <source>
        <dbReference type="EMBL" id="MBT1071867.1"/>
    </source>
</evidence>
<dbReference type="PANTHER" id="PTHR37164:SF1">
    <property type="entry name" value="BACTERIOHEMERYTHRIN"/>
    <property type="match status" value="1"/>
</dbReference>
<dbReference type="EMBL" id="JAHDYS010000007">
    <property type="protein sequence ID" value="MBT1071867.1"/>
    <property type="molecule type" value="Genomic_DNA"/>
</dbReference>
<keyword evidence="2" id="KW-0561">Oxygen transport</keyword>
<dbReference type="SUPFAM" id="SSF47188">
    <property type="entry name" value="Hemerythrin-like"/>
    <property type="match status" value="1"/>
</dbReference>
<dbReference type="Pfam" id="PF01814">
    <property type="entry name" value="Hemerythrin"/>
    <property type="match status" value="1"/>
</dbReference>
<protein>
    <submittedName>
        <fullName evidence="6">Hemerythrin family protein</fullName>
    </submittedName>
</protein>
<feature type="domain" description="Hemerythrin-like" evidence="5">
    <location>
        <begin position="12"/>
        <end position="126"/>
    </location>
</feature>
<dbReference type="PROSITE" id="PS00550">
    <property type="entry name" value="HEMERYTHRINS"/>
    <property type="match status" value="1"/>
</dbReference>
<dbReference type="CDD" id="cd12107">
    <property type="entry name" value="Hemerythrin"/>
    <property type="match status" value="1"/>
</dbReference>
<dbReference type="InterPro" id="IPR035938">
    <property type="entry name" value="Hemerythrin-like_sf"/>
</dbReference>
<reference evidence="6 7" key="1">
    <citation type="submission" date="2021-05" db="EMBL/GenBank/DDBJ databases">
        <title>The draft genome of Geobacter chapellei DSM 13688.</title>
        <authorList>
            <person name="Xu Z."/>
            <person name="Masuda Y."/>
            <person name="Itoh H."/>
            <person name="Senoo K."/>
        </authorList>
    </citation>
    <scope>NUCLEOTIDE SEQUENCE [LARGE SCALE GENOMIC DNA]</scope>
    <source>
        <strain evidence="6 7">DSM 13688</strain>
    </source>
</reference>
<dbReference type="NCBIfam" id="NF033749">
    <property type="entry name" value="bact_hemeryth"/>
    <property type="match status" value="1"/>
</dbReference>
<evidence type="ECO:0000256" key="1">
    <source>
        <dbReference type="ARBA" id="ARBA00010587"/>
    </source>
</evidence>
<comment type="similarity">
    <text evidence="1">Belongs to the hemerythrin family.</text>
</comment>
<dbReference type="PANTHER" id="PTHR37164">
    <property type="entry name" value="BACTERIOHEMERYTHRIN"/>
    <property type="match status" value="1"/>
</dbReference>
<dbReference type="InterPro" id="IPR012312">
    <property type="entry name" value="Hemerythrin-like"/>
</dbReference>
<name>A0ABS5U866_9BACT</name>
<dbReference type="Proteomes" id="UP000784128">
    <property type="component" value="Unassembled WGS sequence"/>
</dbReference>
<evidence type="ECO:0000256" key="4">
    <source>
        <dbReference type="ARBA" id="ARBA00023004"/>
    </source>
</evidence>
<dbReference type="Gene3D" id="1.20.120.50">
    <property type="entry name" value="Hemerythrin-like"/>
    <property type="match status" value="1"/>
</dbReference>
<dbReference type="InterPro" id="IPR050669">
    <property type="entry name" value="Hemerythrin"/>
</dbReference>
<gene>
    <name evidence="6" type="ORF">KJB30_08740</name>
</gene>
<evidence type="ECO:0000256" key="3">
    <source>
        <dbReference type="ARBA" id="ARBA00022723"/>
    </source>
</evidence>
<keyword evidence="2" id="KW-0813">Transport</keyword>
<keyword evidence="4" id="KW-0408">Iron</keyword>
<dbReference type="InterPro" id="IPR016131">
    <property type="entry name" value="Haemerythrin_Fe_BS"/>
</dbReference>
<keyword evidence="7" id="KW-1185">Reference proteome</keyword>
<evidence type="ECO:0000256" key="2">
    <source>
        <dbReference type="ARBA" id="ARBA00022621"/>
    </source>
</evidence>
<organism evidence="6 7">
    <name type="scientific">Pelotalea chapellei</name>
    <dbReference type="NCBI Taxonomy" id="44671"/>
    <lineage>
        <taxon>Bacteria</taxon>
        <taxon>Pseudomonadati</taxon>
        <taxon>Thermodesulfobacteriota</taxon>
        <taxon>Desulfuromonadia</taxon>
        <taxon>Geobacterales</taxon>
        <taxon>Geobacteraceae</taxon>
        <taxon>Pelotalea</taxon>
    </lineage>
</organism>
<dbReference type="NCBIfam" id="TIGR02481">
    <property type="entry name" value="hemeryth_dom"/>
    <property type="match status" value="1"/>
</dbReference>
<evidence type="ECO:0000313" key="7">
    <source>
        <dbReference type="Proteomes" id="UP000784128"/>
    </source>
</evidence>
<proteinExistence type="inferred from homology"/>
<comment type="caution">
    <text evidence="6">The sequence shown here is derived from an EMBL/GenBank/DDBJ whole genome shotgun (WGS) entry which is preliminary data.</text>
</comment>
<sequence length="138" mass="16192">MDLFEWDESFCTGIPHIDEQHQRLISMISDLDKADREGTGGLLISYVLQELMRYVTLHFEEEEQLMMSYDFPGLVSHRQEHDFYVMRLKHVQESYHDGDALSKNTLAFLKDWISCHIKGTDQIYAEFIRTKTGTVKSN</sequence>
<dbReference type="RefSeq" id="WP_214298121.1">
    <property type="nucleotide sequence ID" value="NZ_JAHDYS010000007.1"/>
</dbReference>